<accession>A0A1R3TIL9</accession>
<protein>
    <submittedName>
        <fullName evidence="3">Uncharacterized protein</fullName>
    </submittedName>
</protein>
<proteinExistence type="predicted"/>
<name>A0A1R3TIL9_9HYPH</name>
<keyword evidence="2" id="KW-1133">Transmembrane helix</keyword>
<gene>
    <name evidence="3" type="ORF">DSM25559_1838</name>
</gene>
<evidence type="ECO:0000313" key="4">
    <source>
        <dbReference type="Proteomes" id="UP000187891"/>
    </source>
</evidence>
<dbReference type="AlphaFoldDB" id="A0A1R3TIL9"/>
<dbReference type="RefSeq" id="WP_181951712.1">
    <property type="nucleotide sequence ID" value="NZ_FMUE01000003.1"/>
</dbReference>
<keyword evidence="2" id="KW-0472">Membrane</keyword>
<keyword evidence="2" id="KW-0812">Transmembrane</keyword>
<organism evidence="3 4">
    <name type="scientific">Agrobacterium rosae</name>
    <dbReference type="NCBI Taxonomy" id="1972867"/>
    <lineage>
        <taxon>Bacteria</taxon>
        <taxon>Pseudomonadati</taxon>
        <taxon>Pseudomonadota</taxon>
        <taxon>Alphaproteobacteria</taxon>
        <taxon>Hyphomicrobiales</taxon>
        <taxon>Rhizobiaceae</taxon>
        <taxon>Rhizobium/Agrobacterium group</taxon>
        <taxon>Agrobacterium</taxon>
    </lineage>
</organism>
<evidence type="ECO:0000256" key="1">
    <source>
        <dbReference type="SAM" id="MobiDB-lite"/>
    </source>
</evidence>
<reference evidence="4" key="1">
    <citation type="submission" date="2016-10" db="EMBL/GenBank/DDBJ databases">
        <authorList>
            <person name="Wibberg D."/>
        </authorList>
    </citation>
    <scope>NUCLEOTIDE SEQUENCE [LARGE SCALE GENOMIC DNA]</scope>
</reference>
<dbReference type="EMBL" id="FMUE01000003">
    <property type="protein sequence ID" value="SCX19387.1"/>
    <property type="molecule type" value="Genomic_DNA"/>
</dbReference>
<feature type="region of interest" description="Disordered" evidence="1">
    <location>
        <begin position="1"/>
        <end position="23"/>
    </location>
</feature>
<dbReference type="Proteomes" id="UP000187891">
    <property type="component" value="Unassembled WGS sequence"/>
</dbReference>
<feature type="transmembrane region" description="Helical" evidence="2">
    <location>
        <begin position="30"/>
        <end position="52"/>
    </location>
</feature>
<evidence type="ECO:0000256" key="2">
    <source>
        <dbReference type="SAM" id="Phobius"/>
    </source>
</evidence>
<evidence type="ECO:0000313" key="3">
    <source>
        <dbReference type="EMBL" id="SCX19387.1"/>
    </source>
</evidence>
<dbReference type="STRING" id="1907666.DSM25559_1838"/>
<sequence length="57" mass="6097">MTKIQETDPILFPSEANENKGEKTRAGRGIIVVIAGVGIMAFVVYLAMVVVMTTQSA</sequence>